<evidence type="ECO:0000313" key="2">
    <source>
        <dbReference type="Proteomes" id="UP000515406"/>
    </source>
</evidence>
<reference evidence="1 2" key="1">
    <citation type="submission" date="2020-07" db="EMBL/GenBank/DDBJ databases">
        <authorList>
            <person name="Pothier F. J."/>
        </authorList>
    </citation>
    <scope>NUCLEOTIDE SEQUENCE [LARGE SCALE GENOMIC DNA]</scope>
    <source>
        <strain evidence="1 2">CFBP 498</strain>
    </source>
</reference>
<protein>
    <submittedName>
        <fullName evidence="1">Uncharacterized protein</fullName>
    </submittedName>
</protein>
<dbReference type="Proteomes" id="UP000515406">
    <property type="component" value="Chromosome"/>
</dbReference>
<name>A0A6V7DAY3_9XANT</name>
<evidence type="ECO:0000313" key="1">
    <source>
        <dbReference type="EMBL" id="CAD0331262.1"/>
    </source>
</evidence>
<accession>A0A6V7DAY3</accession>
<dbReference type="AlphaFoldDB" id="A0A6V7DAY3"/>
<keyword evidence="2" id="KW-1185">Reference proteome</keyword>
<proteinExistence type="predicted"/>
<dbReference type="EMBL" id="LR828257">
    <property type="protein sequence ID" value="CAD0331253.1"/>
    <property type="molecule type" value="Genomic_DNA"/>
</dbReference>
<dbReference type="EMBL" id="LR828257">
    <property type="protein sequence ID" value="CAD0331262.1"/>
    <property type="molecule type" value="Genomic_DNA"/>
</dbReference>
<gene>
    <name evidence="1" type="ORF">CFBP498_21970</name>
</gene>
<sequence>MHANKAYGPNGVRIDEATDVVSRLWLGFAAIGEATT</sequence>
<organism evidence="1 2">
    <name type="scientific">Xanthomonas hortorum pv. vitians</name>
    <dbReference type="NCBI Taxonomy" id="83224"/>
    <lineage>
        <taxon>Bacteria</taxon>
        <taxon>Pseudomonadati</taxon>
        <taxon>Pseudomonadota</taxon>
        <taxon>Gammaproteobacteria</taxon>
        <taxon>Lysobacterales</taxon>
        <taxon>Lysobacteraceae</taxon>
        <taxon>Xanthomonas</taxon>
    </lineage>
</organism>